<dbReference type="GO" id="GO:0017046">
    <property type="term" value="F:peptide hormone binding"/>
    <property type="evidence" value="ECO:0000318"/>
    <property type="project" value="GO_Central"/>
</dbReference>
<dbReference type="KEGG" id="spu:764176"/>
<feature type="transmembrane region" description="Helical" evidence="11">
    <location>
        <begin position="231"/>
        <end position="255"/>
    </location>
</feature>
<evidence type="ECO:0000313" key="14">
    <source>
        <dbReference type="EnsemblMetazoa" id="XP_030846612"/>
    </source>
</evidence>
<keyword evidence="5 11" id="KW-1133">Transmembrane helix</keyword>
<dbReference type="SUPFAM" id="SSF81321">
    <property type="entry name" value="Family A G protein-coupled receptor-like"/>
    <property type="match status" value="1"/>
</dbReference>
<sequence>MAGGVPAVSSQDMESSFGNEGMLRNEQDCLDSFVNYTFVDDDPPYHGLYCPVEHDLILCWPPTKAGETTYLPCPEEADQYQTTMAFRSCTLNGTWDTSISPEEIYLSGKICRCLHCSVIFTINSFGCALSALACIVAFLIFLFSRRLWCRRNHIHWHLISSFILNYFIYFIALGIRQSANATKIKWLENLLDTLYFYALMTNYFWMLVEGLYLHTLVVFAMRIDANRISFLIYVFIGWILPAVFVSLWAIVSSLTRGGFANPLSQNGSVQDYICFIGPIGVALFMNCIFLFNIMRCLCKKLRENLRNEEQQSWRGAKATMVLVVLLGVHYVVFLIIVPIVESQLEITVTLVLQYINTFLTSTQGIQVSVIYVFLNSEVKGSIRRTTVKIMRKQDCPCMRRRLAANRQRNSSYSRWFTDENTCLSSLRSSPSRVPNNGRINSDLSATMNGGIGTSEQPATQTVSSVPQHSPIQEKSDEFENYELGALPEKVEMDKDGDVVSAKHILPPQEGMPLLKDKNVEGARQAAKTTSNGSPQIGVRDTNVERCVDDDNNQLKSNETQHLTTQHVAC</sequence>
<dbReference type="InParanoid" id="A0A7M7P5E3"/>
<dbReference type="GO" id="GO:0005886">
    <property type="term" value="C:plasma membrane"/>
    <property type="evidence" value="ECO:0000318"/>
    <property type="project" value="GO_Central"/>
</dbReference>
<evidence type="ECO:0000256" key="3">
    <source>
        <dbReference type="ARBA" id="ARBA00022475"/>
    </source>
</evidence>
<evidence type="ECO:0000256" key="8">
    <source>
        <dbReference type="ARBA" id="ARBA00023170"/>
    </source>
</evidence>
<keyword evidence="4 11" id="KW-0812">Transmembrane</keyword>
<feature type="domain" description="G-protein coupled receptors family 2 profile 1" evidence="12">
    <location>
        <begin position="28"/>
        <end position="111"/>
    </location>
</feature>
<name>A0A7M7P5E3_STRPU</name>
<evidence type="ECO:0000256" key="4">
    <source>
        <dbReference type="ARBA" id="ARBA00022692"/>
    </source>
</evidence>
<feature type="transmembrane region" description="Helical" evidence="11">
    <location>
        <begin position="154"/>
        <end position="175"/>
    </location>
</feature>
<feature type="transmembrane region" description="Helical" evidence="11">
    <location>
        <begin position="352"/>
        <end position="374"/>
    </location>
</feature>
<comment type="subcellular location">
    <subcellularLocation>
        <location evidence="1">Cell membrane</location>
        <topology evidence="1">Multi-pass membrane protein</topology>
    </subcellularLocation>
</comment>
<keyword evidence="7 11" id="KW-0472">Membrane</keyword>
<dbReference type="GeneID" id="764176"/>
<evidence type="ECO:0000259" key="13">
    <source>
        <dbReference type="PROSITE" id="PS50261"/>
    </source>
</evidence>
<dbReference type="SMART" id="SM00008">
    <property type="entry name" value="HormR"/>
    <property type="match status" value="1"/>
</dbReference>
<feature type="transmembrane region" description="Helical" evidence="11">
    <location>
        <begin position="275"/>
        <end position="297"/>
    </location>
</feature>
<organism evidence="14 15">
    <name type="scientific">Strongylocentrotus purpuratus</name>
    <name type="common">Purple sea urchin</name>
    <dbReference type="NCBI Taxonomy" id="7668"/>
    <lineage>
        <taxon>Eukaryota</taxon>
        <taxon>Metazoa</taxon>
        <taxon>Echinodermata</taxon>
        <taxon>Eleutherozoa</taxon>
        <taxon>Echinozoa</taxon>
        <taxon>Echinoidea</taxon>
        <taxon>Euechinoidea</taxon>
        <taxon>Echinacea</taxon>
        <taxon>Camarodonta</taxon>
        <taxon>Echinidea</taxon>
        <taxon>Strongylocentrotidae</taxon>
        <taxon>Strongylocentrotus</taxon>
    </lineage>
</organism>
<dbReference type="Pfam" id="PF00002">
    <property type="entry name" value="7tm_2"/>
    <property type="match status" value="1"/>
</dbReference>
<dbReference type="Pfam" id="PF02793">
    <property type="entry name" value="HRM"/>
    <property type="match status" value="1"/>
</dbReference>
<dbReference type="PANTHER" id="PTHR45620:SF15">
    <property type="entry name" value="DIURETIC HORMONE 44 RECEPTOR 1-RELATED"/>
    <property type="match status" value="1"/>
</dbReference>
<dbReference type="PANTHER" id="PTHR45620">
    <property type="entry name" value="PDF RECEPTOR-LIKE PROTEIN-RELATED"/>
    <property type="match status" value="1"/>
</dbReference>
<evidence type="ECO:0000256" key="7">
    <source>
        <dbReference type="ARBA" id="ARBA00023136"/>
    </source>
</evidence>
<dbReference type="SUPFAM" id="SSF111418">
    <property type="entry name" value="Hormone receptor domain"/>
    <property type="match status" value="1"/>
</dbReference>
<evidence type="ECO:0000256" key="11">
    <source>
        <dbReference type="SAM" id="Phobius"/>
    </source>
</evidence>
<dbReference type="FunFam" id="1.20.1070.10:FF:001202">
    <property type="entry name" value="Uncharacterized protein"/>
    <property type="match status" value="1"/>
</dbReference>
<evidence type="ECO:0000256" key="5">
    <source>
        <dbReference type="ARBA" id="ARBA00022989"/>
    </source>
</evidence>
<feature type="transmembrane region" description="Helical" evidence="11">
    <location>
        <begin position="195"/>
        <end position="219"/>
    </location>
</feature>
<dbReference type="OMA" id="IHWHLIS"/>
<dbReference type="Proteomes" id="UP000007110">
    <property type="component" value="Unassembled WGS sequence"/>
</dbReference>
<dbReference type="InterPro" id="IPR017981">
    <property type="entry name" value="GPCR_2-like_7TM"/>
</dbReference>
<dbReference type="InterPro" id="IPR001879">
    <property type="entry name" value="GPCR_2_extracellular_dom"/>
</dbReference>
<dbReference type="InterPro" id="IPR050332">
    <property type="entry name" value="GPCR_2"/>
</dbReference>
<evidence type="ECO:0000313" key="15">
    <source>
        <dbReference type="Proteomes" id="UP000007110"/>
    </source>
</evidence>
<evidence type="ECO:0000256" key="1">
    <source>
        <dbReference type="ARBA" id="ARBA00004651"/>
    </source>
</evidence>
<comment type="similarity">
    <text evidence="2">Belongs to the G-protein coupled receptor 2 family.</text>
</comment>
<dbReference type="GO" id="GO:0008528">
    <property type="term" value="F:G protein-coupled peptide receptor activity"/>
    <property type="evidence" value="ECO:0000318"/>
    <property type="project" value="GO_Central"/>
</dbReference>
<feature type="transmembrane region" description="Helical" evidence="11">
    <location>
        <begin position="118"/>
        <end position="142"/>
    </location>
</feature>
<keyword evidence="3" id="KW-1003">Cell membrane</keyword>
<dbReference type="OrthoDB" id="6022368at2759"/>
<dbReference type="InterPro" id="IPR036445">
    <property type="entry name" value="GPCR_2_extracell_dom_sf"/>
</dbReference>
<keyword evidence="15" id="KW-1185">Reference proteome</keyword>
<reference evidence="15" key="1">
    <citation type="submission" date="2015-02" db="EMBL/GenBank/DDBJ databases">
        <title>Genome sequencing for Strongylocentrotus purpuratus.</title>
        <authorList>
            <person name="Murali S."/>
            <person name="Liu Y."/>
            <person name="Vee V."/>
            <person name="English A."/>
            <person name="Wang M."/>
            <person name="Skinner E."/>
            <person name="Han Y."/>
            <person name="Muzny D.M."/>
            <person name="Worley K.C."/>
            <person name="Gibbs R.A."/>
        </authorList>
    </citation>
    <scope>NUCLEOTIDE SEQUENCE</scope>
</reference>
<accession>A0A7M7P5E3</accession>
<dbReference type="GO" id="GO:0007166">
    <property type="term" value="P:cell surface receptor signaling pathway"/>
    <property type="evidence" value="ECO:0007669"/>
    <property type="project" value="InterPro"/>
</dbReference>
<evidence type="ECO:0000256" key="9">
    <source>
        <dbReference type="ARBA" id="ARBA00023224"/>
    </source>
</evidence>
<dbReference type="EnsemblMetazoa" id="XM_030990752">
    <property type="protein sequence ID" value="XP_030846612"/>
    <property type="gene ID" value="LOC764176"/>
</dbReference>
<keyword evidence="8" id="KW-0675">Receptor</keyword>
<evidence type="ECO:0000259" key="12">
    <source>
        <dbReference type="PROSITE" id="PS50227"/>
    </source>
</evidence>
<feature type="domain" description="G-protein coupled receptors family 2 profile 2" evidence="13">
    <location>
        <begin position="119"/>
        <end position="375"/>
    </location>
</feature>
<protein>
    <submittedName>
        <fullName evidence="14">Uncharacterized protein</fullName>
    </submittedName>
</protein>
<proteinExistence type="inferred from homology"/>
<feature type="transmembrane region" description="Helical" evidence="11">
    <location>
        <begin position="318"/>
        <end position="340"/>
    </location>
</feature>
<keyword evidence="9" id="KW-0807">Transducer</keyword>
<reference evidence="14" key="2">
    <citation type="submission" date="2021-01" db="UniProtKB">
        <authorList>
            <consortium name="EnsemblMetazoa"/>
        </authorList>
    </citation>
    <scope>IDENTIFICATION</scope>
</reference>
<evidence type="ECO:0000256" key="10">
    <source>
        <dbReference type="SAM" id="MobiDB-lite"/>
    </source>
</evidence>
<evidence type="ECO:0000256" key="2">
    <source>
        <dbReference type="ARBA" id="ARBA00005314"/>
    </source>
</evidence>
<dbReference type="InterPro" id="IPR000832">
    <property type="entry name" value="GPCR_2_secretin-like"/>
</dbReference>
<dbReference type="AlphaFoldDB" id="A0A7M7P5E3"/>
<dbReference type="PRINTS" id="PR00249">
    <property type="entry name" value="GPCRSECRETIN"/>
</dbReference>
<dbReference type="Gene3D" id="4.10.1240.10">
    <property type="entry name" value="GPCR, family 2, extracellular hormone receptor domain"/>
    <property type="match status" value="1"/>
</dbReference>
<dbReference type="PROSITE" id="PS50227">
    <property type="entry name" value="G_PROTEIN_RECEP_F2_3"/>
    <property type="match status" value="1"/>
</dbReference>
<dbReference type="RefSeq" id="XP_030846612.1">
    <property type="nucleotide sequence ID" value="XM_030990752.1"/>
</dbReference>
<dbReference type="GO" id="GO:0007188">
    <property type="term" value="P:adenylate cyclase-modulating G protein-coupled receptor signaling pathway"/>
    <property type="evidence" value="ECO:0000318"/>
    <property type="project" value="GO_Central"/>
</dbReference>
<feature type="region of interest" description="Disordered" evidence="10">
    <location>
        <begin position="520"/>
        <end position="544"/>
    </location>
</feature>
<keyword evidence="6" id="KW-0297">G-protein coupled receptor</keyword>
<evidence type="ECO:0000256" key="6">
    <source>
        <dbReference type="ARBA" id="ARBA00023040"/>
    </source>
</evidence>
<dbReference type="PROSITE" id="PS50261">
    <property type="entry name" value="G_PROTEIN_RECEP_F2_4"/>
    <property type="match status" value="1"/>
</dbReference>
<dbReference type="Gene3D" id="1.20.1070.10">
    <property type="entry name" value="Rhodopsin 7-helix transmembrane proteins"/>
    <property type="match status" value="1"/>
</dbReference>